<dbReference type="RefSeq" id="WP_048089482.1">
    <property type="nucleotide sequence ID" value="NZ_JMIY01000002.1"/>
</dbReference>
<dbReference type="GO" id="GO:0005886">
    <property type="term" value="C:plasma membrane"/>
    <property type="evidence" value="ECO:0007669"/>
    <property type="project" value="UniProtKB-SubCell"/>
</dbReference>
<evidence type="ECO:0000259" key="9">
    <source>
        <dbReference type="Pfam" id="PF21082"/>
    </source>
</evidence>
<evidence type="ECO:0000313" key="12">
    <source>
        <dbReference type="Proteomes" id="UP000027153"/>
    </source>
</evidence>
<dbReference type="Pfam" id="PF21082">
    <property type="entry name" value="MS_channel_3rd"/>
    <property type="match status" value="1"/>
</dbReference>
<dbReference type="Gene3D" id="1.10.287.1260">
    <property type="match status" value="1"/>
</dbReference>
<keyword evidence="6 7" id="KW-0472">Membrane</keyword>
<dbReference type="Pfam" id="PF21088">
    <property type="entry name" value="MS_channel_1st"/>
    <property type="match status" value="1"/>
</dbReference>
<dbReference type="SUPFAM" id="SSF82689">
    <property type="entry name" value="Mechanosensitive channel protein MscS (YggB), C-terminal domain"/>
    <property type="match status" value="1"/>
</dbReference>
<sequence>MITFSDILNQDIFGVSIEKLLMFFIIILLTFIIRSVFLYIIEQKLTALIKKTQTEFDDLLLNSIKNPLSHLILLQGFYIAIISLQLPETISQFDITVSDIVRGIYVLAFSFIVLYFIFRVIDIIAFFLHREAKKSSSTLDDQLVPLVVKSLRILVIMVGVLFILQNFGYNITSLLAGLGLGGLAFALAAQDTVSNLFGSITILSDKPFKLGEWISIGDIEGTVEDIGFRSTRVRRFDQALVTVPNSQFIKSGVINYSAMKKRRIKFDLGVTYGTSADKMKEVVEGIKKIIEEDHRFDHSFYMVKFTEFGAYSLNVFIYCFTKTTVWNDFLTVHEEFNLKIMHLLEDLGVEIAFPSQTLYLNQIKRSDG</sequence>
<comment type="subcellular location">
    <subcellularLocation>
        <location evidence="1">Cell membrane</location>
        <topology evidence="1">Multi-pass membrane protein</topology>
    </subcellularLocation>
</comment>
<feature type="transmembrane region" description="Helical" evidence="7">
    <location>
        <begin position="20"/>
        <end position="41"/>
    </location>
</feature>
<feature type="domain" description="Mechanosensitive ion channel transmembrane helices 2/3" evidence="10">
    <location>
        <begin position="151"/>
        <end position="190"/>
    </location>
</feature>
<evidence type="ECO:0000259" key="8">
    <source>
        <dbReference type="Pfam" id="PF00924"/>
    </source>
</evidence>
<dbReference type="PROSITE" id="PS01246">
    <property type="entry name" value="UPF0003"/>
    <property type="match status" value="1"/>
</dbReference>
<feature type="domain" description="Mechanosensitive ion channel MscS" evidence="8">
    <location>
        <begin position="191"/>
        <end position="257"/>
    </location>
</feature>
<dbReference type="Pfam" id="PF00924">
    <property type="entry name" value="MS_channel_2nd"/>
    <property type="match status" value="1"/>
</dbReference>
<evidence type="ECO:0000256" key="6">
    <source>
        <dbReference type="ARBA" id="ARBA00023136"/>
    </source>
</evidence>
<dbReference type="PANTHER" id="PTHR43634">
    <property type="entry name" value="OW CONDUCTANCE MECHANOSENSITIVE CHANNEL"/>
    <property type="match status" value="1"/>
</dbReference>
<dbReference type="SUPFAM" id="SSF82861">
    <property type="entry name" value="Mechanosensitive channel protein MscS (YggB), transmembrane region"/>
    <property type="match status" value="1"/>
</dbReference>
<comment type="similarity">
    <text evidence="2">Belongs to the MscS (TC 1.A.23) family.</text>
</comment>
<dbReference type="InterPro" id="IPR011066">
    <property type="entry name" value="MscS_channel_C_sf"/>
</dbReference>
<proteinExistence type="inferred from homology"/>
<gene>
    <name evidence="11" type="ORF">ANME2D_01021</name>
</gene>
<keyword evidence="5 7" id="KW-1133">Transmembrane helix</keyword>
<organism evidence="11 12">
    <name type="scientific">Candidatus Methanoperedens nitratireducens</name>
    <dbReference type="NCBI Taxonomy" id="1392998"/>
    <lineage>
        <taxon>Archaea</taxon>
        <taxon>Methanobacteriati</taxon>
        <taxon>Methanobacteriota</taxon>
        <taxon>Stenosarchaea group</taxon>
        <taxon>Methanomicrobia</taxon>
        <taxon>Methanosarcinales</taxon>
        <taxon>ANME-2 cluster</taxon>
        <taxon>Candidatus Methanoperedentaceae</taxon>
        <taxon>Candidatus Methanoperedens</taxon>
    </lineage>
</organism>
<keyword evidence="4 7" id="KW-0812">Transmembrane</keyword>
<dbReference type="InterPro" id="IPR049278">
    <property type="entry name" value="MS_channel_C"/>
</dbReference>
<evidence type="ECO:0000259" key="10">
    <source>
        <dbReference type="Pfam" id="PF21088"/>
    </source>
</evidence>
<evidence type="ECO:0000256" key="5">
    <source>
        <dbReference type="ARBA" id="ARBA00022989"/>
    </source>
</evidence>
<dbReference type="InterPro" id="IPR006686">
    <property type="entry name" value="MscS_channel_CS"/>
</dbReference>
<evidence type="ECO:0000256" key="7">
    <source>
        <dbReference type="SAM" id="Phobius"/>
    </source>
</evidence>
<feature type="transmembrane region" description="Helical" evidence="7">
    <location>
        <begin position="170"/>
        <end position="189"/>
    </location>
</feature>
<dbReference type="Gene3D" id="3.30.70.100">
    <property type="match status" value="1"/>
</dbReference>
<dbReference type="InterPro" id="IPR023408">
    <property type="entry name" value="MscS_beta-dom_sf"/>
</dbReference>
<protein>
    <submittedName>
        <fullName evidence="11">Small-conductance mechanosensitive channel</fullName>
    </submittedName>
</protein>
<feature type="transmembrane region" description="Helical" evidence="7">
    <location>
        <begin position="106"/>
        <end position="128"/>
    </location>
</feature>
<dbReference type="PATRIC" id="fig|1392998.3.peg.1188"/>
<dbReference type="InterPro" id="IPR011014">
    <property type="entry name" value="MscS_channel_TM-2"/>
</dbReference>
<evidence type="ECO:0000313" key="11">
    <source>
        <dbReference type="EMBL" id="KCZ72592.1"/>
    </source>
</evidence>
<dbReference type="InterPro" id="IPR049142">
    <property type="entry name" value="MS_channel_1st"/>
</dbReference>
<evidence type="ECO:0000256" key="1">
    <source>
        <dbReference type="ARBA" id="ARBA00004651"/>
    </source>
</evidence>
<name>A0A062V5J3_9EURY</name>
<evidence type="ECO:0000256" key="2">
    <source>
        <dbReference type="ARBA" id="ARBA00008017"/>
    </source>
</evidence>
<evidence type="ECO:0000256" key="4">
    <source>
        <dbReference type="ARBA" id="ARBA00022692"/>
    </source>
</evidence>
<keyword evidence="3" id="KW-1003">Cell membrane</keyword>
<dbReference type="EMBL" id="JMIY01000002">
    <property type="protein sequence ID" value="KCZ72592.1"/>
    <property type="molecule type" value="Genomic_DNA"/>
</dbReference>
<dbReference type="AlphaFoldDB" id="A0A062V5J3"/>
<dbReference type="InterPro" id="IPR045042">
    <property type="entry name" value="YnaI-like"/>
</dbReference>
<keyword evidence="12" id="KW-1185">Reference proteome</keyword>
<accession>A0A062V5J3</accession>
<dbReference type="InterPro" id="IPR010920">
    <property type="entry name" value="LSM_dom_sf"/>
</dbReference>
<evidence type="ECO:0000256" key="3">
    <source>
        <dbReference type="ARBA" id="ARBA00022475"/>
    </source>
</evidence>
<dbReference type="PANTHER" id="PTHR43634:SF2">
    <property type="entry name" value="LOW CONDUCTANCE MECHANOSENSITIVE CHANNEL YNAI"/>
    <property type="match status" value="1"/>
</dbReference>
<feature type="domain" description="Mechanosensitive ion channel MscS C-terminal" evidence="9">
    <location>
        <begin position="264"/>
        <end position="351"/>
    </location>
</feature>
<dbReference type="InterPro" id="IPR006685">
    <property type="entry name" value="MscS_channel_2nd"/>
</dbReference>
<dbReference type="GO" id="GO:0055085">
    <property type="term" value="P:transmembrane transport"/>
    <property type="evidence" value="ECO:0007669"/>
    <property type="project" value="InterPro"/>
</dbReference>
<reference evidence="11 12" key="1">
    <citation type="journal article" date="2013" name="Nature">
        <title>Anaerobic oxidation of methane coupled to nitrate reduction in a novel archaeal lineage.</title>
        <authorList>
            <person name="Haroon M.F."/>
            <person name="Hu S."/>
            <person name="Shi Y."/>
            <person name="Imelfort M."/>
            <person name="Keller J."/>
            <person name="Hugenholtz P."/>
            <person name="Yuan Z."/>
            <person name="Tyson G.W."/>
        </authorList>
    </citation>
    <scope>NUCLEOTIDE SEQUENCE [LARGE SCALE GENOMIC DNA]</scope>
    <source>
        <strain evidence="11 12">ANME-2d</strain>
    </source>
</reference>
<dbReference type="OrthoDB" id="121853at2157"/>
<comment type="caution">
    <text evidence="11">The sequence shown here is derived from an EMBL/GenBank/DDBJ whole genome shotgun (WGS) entry which is preliminary data.</text>
</comment>
<dbReference type="Gene3D" id="2.30.30.60">
    <property type="match status" value="1"/>
</dbReference>
<feature type="transmembrane region" description="Helical" evidence="7">
    <location>
        <begin position="143"/>
        <end position="164"/>
    </location>
</feature>
<dbReference type="Proteomes" id="UP000027153">
    <property type="component" value="Unassembled WGS sequence"/>
</dbReference>
<dbReference type="SUPFAM" id="SSF50182">
    <property type="entry name" value="Sm-like ribonucleoproteins"/>
    <property type="match status" value="1"/>
</dbReference>